<dbReference type="GO" id="GO:0004622">
    <property type="term" value="F:phosphatidylcholine lysophospholipase activity"/>
    <property type="evidence" value="ECO:0007669"/>
    <property type="project" value="TreeGrafter"/>
</dbReference>
<name>A0A366HBG0_9BACT</name>
<dbReference type="InterPro" id="IPR036514">
    <property type="entry name" value="SGNH_hydro_sf"/>
</dbReference>
<dbReference type="AlphaFoldDB" id="A0A366HBG0"/>
<gene>
    <name evidence="4" type="ORF">DES53_109118</name>
</gene>
<dbReference type="OrthoDB" id="186847at2"/>
<feature type="domain" description="SGNH hydrolase-type esterase" evidence="3">
    <location>
        <begin position="59"/>
        <end position="247"/>
    </location>
</feature>
<evidence type="ECO:0000259" key="3">
    <source>
        <dbReference type="Pfam" id="PF13472"/>
    </source>
</evidence>
<feature type="chain" id="PRO_5016891908" evidence="2">
    <location>
        <begin position="22"/>
        <end position="479"/>
    </location>
</feature>
<evidence type="ECO:0000313" key="5">
    <source>
        <dbReference type="Proteomes" id="UP000253426"/>
    </source>
</evidence>
<dbReference type="PANTHER" id="PTHR30383">
    <property type="entry name" value="THIOESTERASE 1/PROTEASE 1/LYSOPHOSPHOLIPASE L1"/>
    <property type="match status" value="1"/>
</dbReference>
<evidence type="ECO:0000256" key="2">
    <source>
        <dbReference type="SAM" id="SignalP"/>
    </source>
</evidence>
<dbReference type="EMBL" id="QNRR01000009">
    <property type="protein sequence ID" value="RBP39691.1"/>
    <property type="molecule type" value="Genomic_DNA"/>
</dbReference>
<feature type="signal peptide" evidence="2">
    <location>
        <begin position="1"/>
        <end position="21"/>
    </location>
</feature>
<dbReference type="Gene3D" id="3.40.50.1110">
    <property type="entry name" value="SGNH hydrolase"/>
    <property type="match status" value="1"/>
</dbReference>
<feature type="compositionally biased region" description="Low complexity" evidence="1">
    <location>
        <begin position="460"/>
        <end position="472"/>
    </location>
</feature>
<accession>A0A366HBG0</accession>
<dbReference type="CDD" id="cd01834">
    <property type="entry name" value="SGNH_hydrolase_like_2"/>
    <property type="match status" value="1"/>
</dbReference>
<keyword evidence="5" id="KW-1185">Reference proteome</keyword>
<comment type="caution">
    <text evidence="4">The sequence shown here is derived from an EMBL/GenBank/DDBJ whole genome shotgun (WGS) entry which is preliminary data.</text>
</comment>
<dbReference type="Proteomes" id="UP000253426">
    <property type="component" value="Unassembled WGS sequence"/>
</dbReference>
<keyword evidence="2" id="KW-0732">Signal</keyword>
<dbReference type="Pfam" id="PF13472">
    <property type="entry name" value="Lipase_GDSL_2"/>
    <property type="match status" value="1"/>
</dbReference>
<evidence type="ECO:0000256" key="1">
    <source>
        <dbReference type="SAM" id="MobiDB-lite"/>
    </source>
</evidence>
<proteinExistence type="predicted"/>
<dbReference type="InterPro" id="IPR013830">
    <property type="entry name" value="SGNH_hydro"/>
</dbReference>
<dbReference type="PANTHER" id="PTHR30383:SF5">
    <property type="entry name" value="SGNH HYDROLASE-TYPE ESTERASE DOMAIN-CONTAINING PROTEIN"/>
    <property type="match status" value="1"/>
</dbReference>
<dbReference type="InterPro" id="IPR051532">
    <property type="entry name" value="Ester_Hydrolysis_Enzymes"/>
</dbReference>
<sequence length="479" mass="53272">MKRSFLLTLATAALLAHPVTAQEGRSLAAPSPSAAPAKKPAVPATPAGLGLKDGDRFIFVGDSITHACLYTQYVENYFYTRYPNMRLAFRNAGVSGDRARDVLNRFDEDIAAFKPTVATVLLGMNDGSYKDFDKPTFDTYAKDMSELLDRLKAINCRVIVMSPTMFDHQAWDVRIKEKPEYAKGRVVTGYNAVLAYYGKWLQETAWQRNLQFVDLFGPLNLFTAQQRRFDPNFTLIQDAIHPGPDGNFIMAYTLLKQTGEAGPILSAGVRVVNGQWQPINPAVVSEVKGNPTRSVSYTVKPKALPWVQQAEAPLGMKLTKAGHTASQESYVASGLISGRYDLHINGKLVGTWDERALSVHAEVEEDPDSPTYQQSLKVVALNKKRNDEAVRPMRNLWGKQKGMFNKRESDKVAYDAWQTEFQTKRKELDDLAAKYEAEIYQINKVKELKVEIMPTPRPAAPAKAAQQPAAKPAEAKKAA</sequence>
<dbReference type="RefSeq" id="WP_113960587.1">
    <property type="nucleotide sequence ID" value="NZ_QNRR01000009.1"/>
</dbReference>
<dbReference type="SUPFAM" id="SSF52266">
    <property type="entry name" value="SGNH hydrolase"/>
    <property type="match status" value="1"/>
</dbReference>
<protein>
    <submittedName>
        <fullName evidence="4">Lysophospholipase L1-like esterase</fullName>
    </submittedName>
</protein>
<organism evidence="4 5">
    <name type="scientific">Roseimicrobium gellanilyticum</name>
    <dbReference type="NCBI Taxonomy" id="748857"/>
    <lineage>
        <taxon>Bacteria</taxon>
        <taxon>Pseudomonadati</taxon>
        <taxon>Verrucomicrobiota</taxon>
        <taxon>Verrucomicrobiia</taxon>
        <taxon>Verrucomicrobiales</taxon>
        <taxon>Verrucomicrobiaceae</taxon>
        <taxon>Roseimicrobium</taxon>
    </lineage>
</organism>
<reference evidence="4 5" key="1">
    <citation type="submission" date="2018-06" db="EMBL/GenBank/DDBJ databases">
        <title>Genomic Encyclopedia of Type Strains, Phase IV (KMG-IV): sequencing the most valuable type-strain genomes for metagenomic binning, comparative biology and taxonomic classification.</title>
        <authorList>
            <person name="Goeker M."/>
        </authorList>
    </citation>
    <scope>NUCLEOTIDE SEQUENCE [LARGE SCALE GENOMIC DNA]</scope>
    <source>
        <strain evidence="4 5">DSM 25532</strain>
    </source>
</reference>
<evidence type="ECO:0000313" key="4">
    <source>
        <dbReference type="EMBL" id="RBP39691.1"/>
    </source>
</evidence>
<feature type="region of interest" description="Disordered" evidence="1">
    <location>
        <begin position="456"/>
        <end position="479"/>
    </location>
</feature>